<evidence type="ECO:0000256" key="2">
    <source>
        <dbReference type="SAM" id="Phobius"/>
    </source>
</evidence>
<protein>
    <submittedName>
        <fullName evidence="3">Uncharacterized protein</fullName>
    </submittedName>
</protein>
<keyword evidence="2" id="KW-0472">Membrane</keyword>
<feature type="compositionally biased region" description="Basic and acidic residues" evidence="1">
    <location>
        <begin position="1"/>
        <end position="10"/>
    </location>
</feature>
<proteinExistence type="predicted"/>
<gene>
    <name evidence="3" type="ORF">HUJ06_010380</name>
</gene>
<comment type="caution">
    <text evidence="3">The sequence shown here is derived from an EMBL/GenBank/DDBJ whole genome shotgun (WGS) entry which is preliminary data.</text>
</comment>
<dbReference type="InterPro" id="IPR039926">
    <property type="entry name" value="Egg_app_1"/>
</dbReference>
<sequence length="108" mass="11725">MGSSESKEDVSGGAGNQTDTNAEERKTNNTTHAALAVAVGAAVGTALVGWGLSQTATGSESKQEDEDDHHHLTQKMMKQPGRDGYMPRANFEENPRNYFRELRGKMND</sequence>
<dbReference type="AlphaFoldDB" id="A0A822YJP2"/>
<keyword evidence="4" id="KW-1185">Reference proteome</keyword>
<evidence type="ECO:0000313" key="3">
    <source>
        <dbReference type="EMBL" id="DAD31529.1"/>
    </source>
</evidence>
<evidence type="ECO:0000313" key="4">
    <source>
        <dbReference type="Proteomes" id="UP000607653"/>
    </source>
</evidence>
<feature type="transmembrane region" description="Helical" evidence="2">
    <location>
        <begin position="33"/>
        <end position="52"/>
    </location>
</feature>
<dbReference type="PANTHER" id="PTHR33333">
    <property type="entry name" value="ERYTHROCYTE MEMBRANE PROTEIN 1-LIKE"/>
    <property type="match status" value="1"/>
</dbReference>
<accession>A0A822YJP2</accession>
<feature type="region of interest" description="Disordered" evidence="1">
    <location>
        <begin position="54"/>
        <end position="96"/>
    </location>
</feature>
<organism evidence="3 4">
    <name type="scientific">Nelumbo nucifera</name>
    <name type="common">Sacred lotus</name>
    <dbReference type="NCBI Taxonomy" id="4432"/>
    <lineage>
        <taxon>Eukaryota</taxon>
        <taxon>Viridiplantae</taxon>
        <taxon>Streptophyta</taxon>
        <taxon>Embryophyta</taxon>
        <taxon>Tracheophyta</taxon>
        <taxon>Spermatophyta</taxon>
        <taxon>Magnoliopsida</taxon>
        <taxon>Proteales</taxon>
        <taxon>Nelumbonaceae</taxon>
        <taxon>Nelumbo</taxon>
    </lineage>
</organism>
<feature type="region of interest" description="Disordered" evidence="1">
    <location>
        <begin position="1"/>
        <end position="29"/>
    </location>
</feature>
<keyword evidence="2" id="KW-0812">Transmembrane</keyword>
<dbReference type="Proteomes" id="UP000607653">
    <property type="component" value="Unassembled WGS sequence"/>
</dbReference>
<evidence type="ECO:0000256" key="1">
    <source>
        <dbReference type="SAM" id="MobiDB-lite"/>
    </source>
</evidence>
<reference evidence="3 4" key="1">
    <citation type="journal article" date="2020" name="Mol. Biol. Evol.">
        <title>Distinct Expression and Methylation Patterns for Genes with Different Fates following a Single Whole-Genome Duplication in Flowering Plants.</title>
        <authorList>
            <person name="Shi T."/>
            <person name="Rahmani R.S."/>
            <person name="Gugger P.F."/>
            <person name="Wang M."/>
            <person name="Li H."/>
            <person name="Zhang Y."/>
            <person name="Li Z."/>
            <person name="Wang Q."/>
            <person name="Van de Peer Y."/>
            <person name="Marchal K."/>
            <person name="Chen J."/>
        </authorList>
    </citation>
    <scope>NUCLEOTIDE SEQUENCE [LARGE SCALE GENOMIC DNA]</scope>
    <source>
        <tissue evidence="3">Leaf</tissue>
    </source>
</reference>
<dbReference type="PANTHER" id="PTHR33333:SF39">
    <property type="entry name" value="HIG1 DOMAIN-CONTAINING PROTEIN"/>
    <property type="match status" value="1"/>
</dbReference>
<dbReference type="EMBL" id="DUZY01000003">
    <property type="protein sequence ID" value="DAD31529.1"/>
    <property type="molecule type" value="Genomic_DNA"/>
</dbReference>
<name>A0A822YJP2_NELNU</name>
<keyword evidence="2" id="KW-1133">Transmembrane helix</keyword>